<name>A0ABQ9UQD8_SAGOE</name>
<dbReference type="PANTHER" id="PTHR15977:SF15">
    <property type="entry name" value="CILIA- AND FLAGELLA-ASSOCIATED PROTEIN 46"/>
    <property type="match status" value="1"/>
</dbReference>
<dbReference type="InterPro" id="IPR039586">
    <property type="entry name" value="CFAP46"/>
</dbReference>
<reference evidence="1 2" key="1">
    <citation type="submission" date="2023-05" db="EMBL/GenBank/DDBJ databases">
        <title>B98-5 Cell Line De Novo Hybrid Assembly: An Optical Mapping Approach.</title>
        <authorList>
            <person name="Kananen K."/>
            <person name="Auerbach J.A."/>
            <person name="Kautto E."/>
            <person name="Blachly J.S."/>
        </authorList>
    </citation>
    <scope>NUCLEOTIDE SEQUENCE [LARGE SCALE GENOMIC DNA]</scope>
    <source>
        <strain evidence="1">B95-8</strain>
        <tissue evidence="1">Cell line</tissue>
    </source>
</reference>
<protein>
    <submittedName>
        <fullName evidence="1">Uncharacterized protein</fullName>
    </submittedName>
</protein>
<accession>A0ABQ9UQD8</accession>
<organism evidence="1 2">
    <name type="scientific">Saguinus oedipus</name>
    <name type="common">Cotton-top tamarin</name>
    <name type="synonym">Oedipomidas oedipus</name>
    <dbReference type="NCBI Taxonomy" id="9490"/>
    <lineage>
        <taxon>Eukaryota</taxon>
        <taxon>Metazoa</taxon>
        <taxon>Chordata</taxon>
        <taxon>Craniata</taxon>
        <taxon>Vertebrata</taxon>
        <taxon>Euteleostomi</taxon>
        <taxon>Mammalia</taxon>
        <taxon>Eutheria</taxon>
        <taxon>Euarchontoglires</taxon>
        <taxon>Primates</taxon>
        <taxon>Haplorrhini</taxon>
        <taxon>Platyrrhini</taxon>
        <taxon>Cebidae</taxon>
        <taxon>Callitrichinae</taxon>
        <taxon>Saguinus</taxon>
    </lineage>
</organism>
<gene>
    <name evidence="1" type="ORF">P7K49_024753</name>
</gene>
<evidence type="ECO:0000313" key="1">
    <source>
        <dbReference type="EMBL" id="KAK2099302.1"/>
    </source>
</evidence>
<proteinExistence type="predicted"/>
<dbReference type="PANTHER" id="PTHR15977">
    <property type="entry name" value="CILIA- AND FLAGELLA-ASSOCIATED PROTEIN 46"/>
    <property type="match status" value="1"/>
</dbReference>
<evidence type="ECO:0000313" key="2">
    <source>
        <dbReference type="Proteomes" id="UP001266305"/>
    </source>
</evidence>
<sequence length="132" mass="13895">MKTFGVQNVNSPLMRKLARLKLGLVEMALGMLQFIWEEAHGQQSEQGSLEKLLAEYLQNTSDYTSIGLVPCGRGTRPQRSQGAHSSRSVLHAACLAVQIGSGNPSAFPAGTSRGGGLAEAGRCLAIGGDRIG</sequence>
<dbReference type="EMBL" id="JASSZA010000011">
    <property type="protein sequence ID" value="KAK2099302.1"/>
    <property type="molecule type" value="Genomic_DNA"/>
</dbReference>
<keyword evidence="2" id="KW-1185">Reference proteome</keyword>
<comment type="caution">
    <text evidence="1">The sequence shown here is derived from an EMBL/GenBank/DDBJ whole genome shotgun (WGS) entry which is preliminary data.</text>
</comment>
<dbReference type="Proteomes" id="UP001266305">
    <property type="component" value="Unassembled WGS sequence"/>
</dbReference>